<organism evidence="2 3">
    <name type="scientific">Hephaestia caeni</name>
    <dbReference type="NCBI Taxonomy" id="645617"/>
    <lineage>
        <taxon>Bacteria</taxon>
        <taxon>Pseudomonadati</taxon>
        <taxon>Pseudomonadota</taxon>
        <taxon>Alphaproteobacteria</taxon>
        <taxon>Sphingomonadales</taxon>
        <taxon>Sphingomonadaceae</taxon>
        <taxon>Hephaestia</taxon>
    </lineage>
</organism>
<dbReference type="AlphaFoldDB" id="A0A397PD78"/>
<gene>
    <name evidence="2" type="ORF">DFR49_1557</name>
</gene>
<dbReference type="OrthoDB" id="7584768at2"/>
<reference evidence="2 3" key="1">
    <citation type="submission" date="2018-08" db="EMBL/GenBank/DDBJ databases">
        <title>Genomic Encyclopedia of Type Strains, Phase IV (KMG-IV): sequencing the most valuable type-strain genomes for metagenomic binning, comparative biology and taxonomic classification.</title>
        <authorList>
            <person name="Goeker M."/>
        </authorList>
    </citation>
    <scope>NUCLEOTIDE SEQUENCE [LARGE SCALE GENOMIC DNA]</scope>
    <source>
        <strain evidence="2 3">DSM 25527</strain>
    </source>
</reference>
<evidence type="ECO:0000256" key="1">
    <source>
        <dbReference type="SAM" id="MobiDB-lite"/>
    </source>
</evidence>
<accession>A0A397PD78</accession>
<feature type="compositionally biased region" description="Polar residues" evidence="1">
    <location>
        <begin position="60"/>
        <end position="75"/>
    </location>
</feature>
<dbReference type="Proteomes" id="UP000266568">
    <property type="component" value="Unassembled WGS sequence"/>
</dbReference>
<dbReference type="EMBL" id="QXDC01000002">
    <property type="protein sequence ID" value="RIA46992.1"/>
    <property type="molecule type" value="Genomic_DNA"/>
</dbReference>
<evidence type="ECO:0000313" key="2">
    <source>
        <dbReference type="EMBL" id="RIA46992.1"/>
    </source>
</evidence>
<sequence>MSDDTTGKKATSGKAGTRADPDAAANARHGRERDAGQDESIARRLERNPESKEARLDTALDQSMDASDPPSSTQPVHRHEPAPSSGYDEEAERKRAKGK</sequence>
<proteinExistence type="predicted"/>
<feature type="compositionally biased region" description="Basic and acidic residues" evidence="1">
    <location>
        <begin position="29"/>
        <end position="58"/>
    </location>
</feature>
<name>A0A397PD78_9SPHN</name>
<feature type="region of interest" description="Disordered" evidence="1">
    <location>
        <begin position="1"/>
        <end position="99"/>
    </location>
</feature>
<dbReference type="RefSeq" id="WP_119035013.1">
    <property type="nucleotide sequence ID" value="NZ_QXDC01000002.1"/>
</dbReference>
<evidence type="ECO:0000313" key="3">
    <source>
        <dbReference type="Proteomes" id="UP000266568"/>
    </source>
</evidence>
<comment type="caution">
    <text evidence="2">The sequence shown here is derived from an EMBL/GenBank/DDBJ whole genome shotgun (WGS) entry which is preliminary data.</text>
</comment>
<keyword evidence="3" id="KW-1185">Reference proteome</keyword>
<protein>
    <submittedName>
        <fullName evidence="2">Uncharacterized protein</fullName>
    </submittedName>
</protein>